<keyword evidence="1" id="KW-0540">Nuclease</keyword>
<organism evidence="3">
    <name type="scientific">Rhodanobacter sp. FW102-FHT14D07</name>
    <dbReference type="NCBI Taxonomy" id="3351462"/>
    <lineage>
        <taxon>Bacteria</taxon>
        <taxon>Pseudomonadati</taxon>
        <taxon>Pseudomonadota</taxon>
        <taxon>Gammaproteobacteria</taxon>
        <taxon>Lysobacterales</taxon>
        <taxon>Rhodanobacteraceae</taxon>
        <taxon>Rhodanobacter</taxon>
    </lineage>
</organism>
<dbReference type="GO" id="GO:0016787">
    <property type="term" value="F:hydrolase activity"/>
    <property type="evidence" value="ECO:0007669"/>
    <property type="project" value="UniProtKB-KW"/>
</dbReference>
<keyword evidence="2" id="KW-0378">Hydrolase</keyword>
<dbReference type="RefSeq" id="WP_395118959.1">
    <property type="nucleotide sequence ID" value="NZ_CP170721.1"/>
</dbReference>
<evidence type="ECO:0000313" key="3">
    <source>
        <dbReference type="EMBL" id="XIA19608.1"/>
    </source>
</evidence>
<sequence length="138" mass="15278">MRRIRPLLLLLIAIVAVLLWQRHGEAPGAPAGPAGNPVATRVAPADDAMASLPLQARAMVQRIAAGGPFEHRQDGAVFGNYEGSLPKEPRGYYHEYTVETPGARNRGARRIVTGGTPPEVWYYTDDHYRSFRRFEVAR</sequence>
<dbReference type="Gene3D" id="3.10.450.30">
    <property type="entry name" value="Microbial ribonucleases"/>
    <property type="match status" value="1"/>
</dbReference>
<dbReference type="GO" id="GO:0004521">
    <property type="term" value="F:RNA endonuclease activity"/>
    <property type="evidence" value="ECO:0007669"/>
    <property type="project" value="InterPro"/>
</dbReference>
<evidence type="ECO:0000256" key="2">
    <source>
        <dbReference type="ARBA" id="ARBA00022801"/>
    </source>
</evidence>
<accession>A0AB74US93</accession>
<name>A0AB74US93_9GAMM</name>
<protein>
    <submittedName>
        <fullName evidence="3">Ribonuclease domain-containing protein</fullName>
    </submittedName>
</protein>
<dbReference type="SUPFAM" id="SSF53933">
    <property type="entry name" value="Microbial ribonucleases"/>
    <property type="match status" value="1"/>
</dbReference>
<gene>
    <name evidence="3" type="ORF">ACFYG5_05525</name>
</gene>
<dbReference type="InterPro" id="IPR000026">
    <property type="entry name" value="N1-like"/>
</dbReference>
<proteinExistence type="predicted"/>
<dbReference type="AlphaFoldDB" id="A0AB74US93"/>
<dbReference type="InterPro" id="IPR016191">
    <property type="entry name" value="Ribonuclease/ribotoxin"/>
</dbReference>
<evidence type="ECO:0000256" key="1">
    <source>
        <dbReference type="ARBA" id="ARBA00022722"/>
    </source>
</evidence>
<dbReference type="EMBL" id="CP170721">
    <property type="protein sequence ID" value="XIA19608.1"/>
    <property type="molecule type" value="Genomic_DNA"/>
</dbReference>
<reference evidence="3" key="1">
    <citation type="submission" date="2024-10" db="EMBL/GenBank/DDBJ databases">
        <authorList>
            <person name="Lesea H.P."/>
            <person name="Kuehl J.V."/>
            <person name="Chandonia J.-M."/>
        </authorList>
    </citation>
    <scope>NUCLEOTIDE SEQUENCE</scope>
    <source>
        <strain evidence="3">FW102-FHT14D07</strain>
    </source>
</reference>
<dbReference type="Pfam" id="PF00545">
    <property type="entry name" value="Ribonuclease"/>
    <property type="match status" value="1"/>
</dbReference>
<dbReference type="GO" id="GO:0003723">
    <property type="term" value="F:RNA binding"/>
    <property type="evidence" value="ECO:0007669"/>
    <property type="project" value="InterPro"/>
</dbReference>